<dbReference type="AlphaFoldDB" id="A0AAW2GSY9"/>
<protein>
    <recommendedName>
        <fullName evidence="2">Myb/SANT-like DNA-binding domain-containing protein</fullName>
    </recommendedName>
</protein>
<feature type="domain" description="Myb/SANT-like DNA-binding" evidence="2">
    <location>
        <begin position="21"/>
        <end position="75"/>
    </location>
</feature>
<evidence type="ECO:0000313" key="3">
    <source>
        <dbReference type="EMBL" id="KAL0130410.1"/>
    </source>
</evidence>
<evidence type="ECO:0000259" key="2">
    <source>
        <dbReference type="Pfam" id="PF13837"/>
    </source>
</evidence>
<feature type="region of interest" description="Disordered" evidence="1">
    <location>
        <begin position="57"/>
        <end position="78"/>
    </location>
</feature>
<dbReference type="Gene3D" id="1.10.10.60">
    <property type="entry name" value="Homeodomain-like"/>
    <property type="match status" value="1"/>
</dbReference>
<evidence type="ECO:0000256" key="1">
    <source>
        <dbReference type="SAM" id="MobiDB-lite"/>
    </source>
</evidence>
<evidence type="ECO:0000313" key="4">
    <source>
        <dbReference type="Proteomes" id="UP001430953"/>
    </source>
</evidence>
<name>A0AAW2GSY9_9HYME</name>
<dbReference type="Proteomes" id="UP001430953">
    <property type="component" value="Unassembled WGS sequence"/>
</dbReference>
<dbReference type="Pfam" id="PF13837">
    <property type="entry name" value="Myb_DNA-bind_4"/>
    <property type="match status" value="1"/>
</dbReference>
<proteinExistence type="predicted"/>
<sequence>MPELNIVDENEREYIFELNEEEINRIISQKVKEKSYNITGGQCKSKFNGLKKTYKNIKDHNNKNGNNKRNWSHFEVKL</sequence>
<accession>A0AAW2GSY9</accession>
<keyword evidence="4" id="KW-1185">Reference proteome</keyword>
<comment type="caution">
    <text evidence="3">The sequence shown here is derived from an EMBL/GenBank/DDBJ whole genome shotgun (WGS) entry which is preliminary data.</text>
</comment>
<dbReference type="InterPro" id="IPR044822">
    <property type="entry name" value="Myb_DNA-bind_4"/>
</dbReference>
<dbReference type="EMBL" id="JADYXP020000002">
    <property type="protein sequence ID" value="KAL0130410.1"/>
    <property type="molecule type" value="Genomic_DNA"/>
</dbReference>
<organism evidence="3 4">
    <name type="scientific">Cardiocondyla obscurior</name>
    <dbReference type="NCBI Taxonomy" id="286306"/>
    <lineage>
        <taxon>Eukaryota</taxon>
        <taxon>Metazoa</taxon>
        <taxon>Ecdysozoa</taxon>
        <taxon>Arthropoda</taxon>
        <taxon>Hexapoda</taxon>
        <taxon>Insecta</taxon>
        <taxon>Pterygota</taxon>
        <taxon>Neoptera</taxon>
        <taxon>Endopterygota</taxon>
        <taxon>Hymenoptera</taxon>
        <taxon>Apocrita</taxon>
        <taxon>Aculeata</taxon>
        <taxon>Formicoidea</taxon>
        <taxon>Formicidae</taxon>
        <taxon>Myrmicinae</taxon>
        <taxon>Cardiocondyla</taxon>
    </lineage>
</organism>
<gene>
    <name evidence="3" type="ORF">PUN28_002232</name>
</gene>
<reference evidence="3 4" key="1">
    <citation type="submission" date="2023-03" db="EMBL/GenBank/DDBJ databases">
        <title>High recombination rates correlate with genetic variation in Cardiocondyla obscurior ants.</title>
        <authorList>
            <person name="Errbii M."/>
        </authorList>
    </citation>
    <scope>NUCLEOTIDE SEQUENCE [LARGE SCALE GENOMIC DNA]</scope>
    <source>
        <strain evidence="3">Alpha-2009</strain>
        <tissue evidence="3">Whole body</tissue>
    </source>
</reference>